<dbReference type="Gene3D" id="4.10.240.10">
    <property type="entry name" value="Zn(2)-C6 fungal-type DNA-binding domain"/>
    <property type="match status" value="1"/>
</dbReference>
<dbReference type="STRING" id="100787.A0A0G4KLY6"/>
<accession>A0A0G4KLY6</accession>
<keyword evidence="3" id="KW-1133">Transmembrane helix</keyword>
<evidence type="ECO:0000313" key="5">
    <source>
        <dbReference type="EMBL" id="CRK10006.1"/>
    </source>
</evidence>
<evidence type="ECO:0000313" key="6">
    <source>
        <dbReference type="Proteomes" id="UP000044602"/>
    </source>
</evidence>
<feature type="region of interest" description="Disordered" evidence="2">
    <location>
        <begin position="81"/>
        <end position="113"/>
    </location>
</feature>
<sequence>MQKRKTHNKSRRGCVNCKKRHVKCDEQGPPCANCVIRKTTSTCFYPKSAKDLARDTIKEISIRPKSDTCKTRGPSVVTVTYHGSSKPEDTSQSVVHRSSQSLSRSMSPSPAAFSSISSNERLLELELMHRWSTRTWAVLYSIPEDQPFLQVVLPRAGLRHAYVMNGIFAITALDLARERGPTEARAYRRAALEYSNKASVDFRSNLSDITADNICYLFYFAMISAFFNFAMPPLPTEQLTCTDRIIIAFDMILGASRIAWTNFDWMIQGPDSTSIVMERYTVDLNLVNEIDGDTMIALSHLSTVVRELRQPGPDGTPGKGPIANELWEYQLAVGQTKYCFAEERLNRLKCYYLSLITVAGVDFAARLRAREPMALFIIMYWAILLHRANDDPMVWWSTAWMSKSTVGRDLVAETSEALIHSPIAQIPEGRKGIAWTRDQVGLAPLEGFDLYEKPTTLEMEMVFGDGSLADANLIEA</sequence>
<evidence type="ECO:0000256" key="3">
    <source>
        <dbReference type="SAM" id="Phobius"/>
    </source>
</evidence>
<evidence type="ECO:0000256" key="1">
    <source>
        <dbReference type="ARBA" id="ARBA00023242"/>
    </source>
</evidence>
<gene>
    <name evidence="5" type="ORF">BN1708_009873</name>
</gene>
<proteinExistence type="predicted"/>
<dbReference type="PANTHER" id="PTHR47784">
    <property type="entry name" value="STEROL UPTAKE CONTROL PROTEIN 2"/>
    <property type="match status" value="1"/>
</dbReference>
<dbReference type="SUPFAM" id="SSF57701">
    <property type="entry name" value="Zn2/Cys6 DNA-binding domain"/>
    <property type="match status" value="1"/>
</dbReference>
<reference evidence="5 6" key="1">
    <citation type="submission" date="2015-05" db="EMBL/GenBank/DDBJ databases">
        <authorList>
            <person name="Wang D.B."/>
            <person name="Wang M."/>
        </authorList>
    </citation>
    <scope>NUCLEOTIDE SEQUENCE [LARGE SCALE GENOMIC DNA]</scope>
    <source>
        <strain evidence="5">VL1</strain>
    </source>
</reference>
<dbReference type="InterPro" id="IPR053157">
    <property type="entry name" value="Sterol_Uptake_Regulator"/>
</dbReference>
<dbReference type="InterPro" id="IPR001138">
    <property type="entry name" value="Zn2Cys6_DnaBD"/>
</dbReference>
<keyword evidence="3" id="KW-0812">Transmembrane</keyword>
<name>A0A0G4KLY6_VERLO</name>
<dbReference type="PROSITE" id="PS00463">
    <property type="entry name" value="ZN2_CY6_FUNGAL_1"/>
    <property type="match status" value="1"/>
</dbReference>
<dbReference type="InterPro" id="IPR036864">
    <property type="entry name" value="Zn2-C6_fun-type_DNA-bd_sf"/>
</dbReference>
<dbReference type="CDD" id="cd00067">
    <property type="entry name" value="GAL4"/>
    <property type="match status" value="1"/>
</dbReference>
<evidence type="ECO:0000256" key="2">
    <source>
        <dbReference type="SAM" id="MobiDB-lite"/>
    </source>
</evidence>
<keyword evidence="6" id="KW-1185">Reference proteome</keyword>
<feature type="domain" description="Zn(2)-C6 fungal-type" evidence="4">
    <location>
        <begin position="13"/>
        <end position="45"/>
    </location>
</feature>
<dbReference type="GO" id="GO:0001228">
    <property type="term" value="F:DNA-binding transcription activator activity, RNA polymerase II-specific"/>
    <property type="evidence" value="ECO:0007669"/>
    <property type="project" value="TreeGrafter"/>
</dbReference>
<protein>
    <recommendedName>
        <fullName evidence="4">Zn(2)-C6 fungal-type domain-containing protein</fullName>
    </recommendedName>
</protein>
<dbReference type="EMBL" id="CVQH01002225">
    <property type="protein sequence ID" value="CRK10006.1"/>
    <property type="molecule type" value="Genomic_DNA"/>
</dbReference>
<dbReference type="GO" id="GO:0008270">
    <property type="term" value="F:zinc ion binding"/>
    <property type="evidence" value="ECO:0007669"/>
    <property type="project" value="InterPro"/>
</dbReference>
<organism evidence="5 6">
    <name type="scientific">Verticillium longisporum</name>
    <name type="common">Verticillium dahliae var. longisporum</name>
    <dbReference type="NCBI Taxonomy" id="100787"/>
    <lineage>
        <taxon>Eukaryota</taxon>
        <taxon>Fungi</taxon>
        <taxon>Dikarya</taxon>
        <taxon>Ascomycota</taxon>
        <taxon>Pezizomycotina</taxon>
        <taxon>Sordariomycetes</taxon>
        <taxon>Hypocreomycetidae</taxon>
        <taxon>Glomerellales</taxon>
        <taxon>Plectosphaerellaceae</taxon>
        <taxon>Verticillium</taxon>
    </lineage>
</organism>
<dbReference type="Pfam" id="PF00172">
    <property type="entry name" value="Zn_clus"/>
    <property type="match status" value="1"/>
</dbReference>
<evidence type="ECO:0000259" key="4">
    <source>
        <dbReference type="PROSITE" id="PS50048"/>
    </source>
</evidence>
<feature type="compositionally biased region" description="Low complexity" evidence="2">
    <location>
        <begin position="91"/>
        <end position="113"/>
    </location>
</feature>
<dbReference type="AlphaFoldDB" id="A0A0G4KLY6"/>
<dbReference type="PROSITE" id="PS50048">
    <property type="entry name" value="ZN2_CY6_FUNGAL_2"/>
    <property type="match status" value="1"/>
</dbReference>
<keyword evidence="3" id="KW-0472">Membrane</keyword>
<dbReference type="Proteomes" id="UP000044602">
    <property type="component" value="Unassembled WGS sequence"/>
</dbReference>
<dbReference type="SMART" id="SM00066">
    <property type="entry name" value="GAL4"/>
    <property type="match status" value="1"/>
</dbReference>
<dbReference type="PANTHER" id="PTHR47784:SF10">
    <property type="entry name" value="TRANSCRIPTION FACTOR, PUTATIVE (AFU_ORTHOLOGUE AFUA_6G14150)-RELATED"/>
    <property type="match status" value="1"/>
</dbReference>
<feature type="transmembrane region" description="Helical" evidence="3">
    <location>
        <begin position="213"/>
        <end position="231"/>
    </location>
</feature>
<keyword evidence="1" id="KW-0539">Nucleus</keyword>